<evidence type="ECO:0000313" key="5">
    <source>
        <dbReference type="Proteomes" id="UP000314981"/>
    </source>
</evidence>
<dbReference type="Gene3D" id="1.20.58.2190">
    <property type="match status" value="1"/>
</dbReference>
<dbReference type="InterPro" id="IPR048839">
    <property type="entry name" value="SPATA2_PUB-like"/>
</dbReference>
<evidence type="ECO:0000256" key="2">
    <source>
        <dbReference type="SAM" id="MobiDB-lite"/>
    </source>
</evidence>
<dbReference type="STRING" id="30522.A0A4W2CA12"/>
<evidence type="ECO:0000256" key="1">
    <source>
        <dbReference type="ARBA" id="ARBA00038142"/>
    </source>
</evidence>
<keyword evidence="5" id="KW-1185">Reference proteome</keyword>
<protein>
    <recommendedName>
        <fullName evidence="3">Spermatogenesis-associated protein 2 PUB-like domain-containing protein</fullName>
    </recommendedName>
</protein>
<organism evidence="4 5">
    <name type="scientific">Bos indicus x Bos taurus</name>
    <name type="common">Hybrid cattle</name>
    <dbReference type="NCBI Taxonomy" id="30522"/>
    <lineage>
        <taxon>Eukaryota</taxon>
        <taxon>Metazoa</taxon>
        <taxon>Chordata</taxon>
        <taxon>Craniata</taxon>
        <taxon>Vertebrata</taxon>
        <taxon>Euteleostomi</taxon>
        <taxon>Mammalia</taxon>
        <taxon>Eutheria</taxon>
        <taxon>Laurasiatheria</taxon>
        <taxon>Artiodactyla</taxon>
        <taxon>Ruminantia</taxon>
        <taxon>Pecora</taxon>
        <taxon>Bovidae</taxon>
        <taxon>Bovinae</taxon>
        <taxon>Bos</taxon>
    </lineage>
</organism>
<name>A0A4W2CA12_BOBOX</name>
<feature type="region of interest" description="Disordered" evidence="2">
    <location>
        <begin position="354"/>
        <end position="381"/>
    </location>
</feature>
<dbReference type="Pfam" id="PF21388">
    <property type="entry name" value="SPATA2_PUB-like"/>
    <property type="match status" value="1"/>
</dbReference>
<accession>A0A4W2CA12</accession>
<dbReference type="PANTHER" id="PTHR15326:SF9">
    <property type="entry name" value="SPERMATOGENESIS-ASSOCIATED PROTEIN 2"/>
    <property type="match status" value="1"/>
</dbReference>
<feature type="region of interest" description="Disordered" evidence="2">
    <location>
        <begin position="294"/>
        <end position="337"/>
    </location>
</feature>
<dbReference type="PANTHER" id="PTHR15326">
    <property type="entry name" value="SPERMATOGENESIS-ASSOCIATED PROTEIN 2/TAMOZHENNIC"/>
    <property type="match status" value="1"/>
</dbReference>
<dbReference type="OMA" id="EPPSAHY"/>
<feature type="domain" description="Spermatogenesis-associated protein 2 PUB-like" evidence="3">
    <location>
        <begin position="80"/>
        <end position="173"/>
    </location>
</feature>
<comment type="similarity">
    <text evidence="1">Belongs to the SPATA2 family.</text>
</comment>
<reference evidence="4" key="3">
    <citation type="submission" date="2025-09" db="UniProtKB">
        <authorList>
            <consortium name="Ensembl"/>
        </authorList>
    </citation>
    <scope>IDENTIFICATION</scope>
</reference>
<dbReference type="Proteomes" id="UP000314981">
    <property type="component" value="Chromosome 18"/>
</dbReference>
<reference evidence="4 5" key="1">
    <citation type="submission" date="2018-11" db="EMBL/GenBank/DDBJ databases">
        <title>Haplotype-resolved cattle genomes.</title>
        <authorList>
            <person name="Low W.Y."/>
            <person name="Tearle R."/>
            <person name="Bickhart D.M."/>
            <person name="Rosen B.D."/>
            <person name="Koren S."/>
            <person name="Rhie A."/>
            <person name="Hiendleder S."/>
            <person name="Phillippy A.M."/>
            <person name="Smith T.P.L."/>
            <person name="Williams J.L."/>
        </authorList>
    </citation>
    <scope>NUCLEOTIDE SEQUENCE [LARGE SCALE GENOMIC DNA]</scope>
</reference>
<feature type="compositionally biased region" description="Low complexity" evidence="2">
    <location>
        <begin position="313"/>
        <end position="324"/>
    </location>
</feature>
<dbReference type="GO" id="GO:0005737">
    <property type="term" value="C:cytoplasm"/>
    <property type="evidence" value="ECO:0007669"/>
    <property type="project" value="TreeGrafter"/>
</dbReference>
<dbReference type="Ensembl" id="ENSBIXT00000044276.1">
    <property type="protein sequence ID" value="ENSBIXP00000009718.1"/>
    <property type="gene ID" value="ENSBIXG00000015350.1"/>
</dbReference>
<evidence type="ECO:0000259" key="3">
    <source>
        <dbReference type="Pfam" id="PF21388"/>
    </source>
</evidence>
<sequence>MSWPRAPGPKEDTPETLLEDLISFYLEGAGEGRLRVCRQATLTSRAQQLLDTGPPLQLYLPEEVAPDSGAPCFAQHIDHKLVRALEFLELVSIHLLLFPWRKEIRSLKTYTGSFAYWVRPVLSEHTLHTLLGRLGYMATSEVEFSLVQAISEEDTKQMVFEIFLTRVACEAVLRTPGRQLLGPGRERVAGPHHRPGSEMGLQEALWEAQPGLDPSAGVGAKSALAEHPDARCSLPVALNQPEVSTAPHGLLTGPLFPLGSLRHASTCSDSEEFLTCYSDLALHRTPLLPWDQPWSSLEGKQLQGPGPGPSPAPGEVAAASGSSGEQPWVPDGASECKGATVPSQLLQRPRSCLSENSLAPKPDALPDPAALGMDTEPPSTSSEMEELCEHFTHLLRTSTPAGYLRDTPSPRVEEEGQSEPLVGPEPASKGGSPDGKVALLWRSPQASTSWTRAPSAYYVPLKGLEEPVPTRRSYTSHS</sequence>
<proteinExistence type="inferred from homology"/>
<dbReference type="AlphaFoldDB" id="A0A4W2CA12"/>
<feature type="compositionally biased region" description="Low complexity" evidence="2">
    <location>
        <begin position="358"/>
        <end position="381"/>
    </location>
</feature>
<evidence type="ECO:0000313" key="4">
    <source>
        <dbReference type="Ensembl" id="ENSBIXP00000009718.1"/>
    </source>
</evidence>
<reference evidence="4" key="2">
    <citation type="submission" date="2025-08" db="UniProtKB">
        <authorList>
            <consortium name="Ensembl"/>
        </authorList>
    </citation>
    <scope>IDENTIFICATION</scope>
</reference>
<feature type="region of interest" description="Disordered" evidence="2">
    <location>
        <begin position="398"/>
        <end position="437"/>
    </location>
</feature>